<keyword evidence="4" id="KW-1003">Cell membrane</keyword>
<gene>
    <name evidence="9" type="ORF">UFOPK1503_00188</name>
    <name evidence="10" type="ORF">UFOPK1693_00607</name>
</gene>
<evidence type="ECO:0000256" key="5">
    <source>
        <dbReference type="ARBA" id="ARBA00022692"/>
    </source>
</evidence>
<feature type="transmembrane region" description="Helical" evidence="8">
    <location>
        <begin position="223"/>
        <end position="253"/>
    </location>
</feature>
<sequence length="349" mass="36875">MERARIINAFQIGFLGGLGVLAAIFFGAAIGQLATILTYVGLALFIALGMDPLVRMMIKAKLPRPLAVIIVILGFLSVVALLLWAILPTAVSEAGKLIGRFPTIIENIVDNRLIASYDAQLGGAISTAAETAINFVSNSSNWPTLLGGVFQIGVGVLSGVVGFVIVVILSIYFMVSLESLKDYLGLLVAKTKRESFRKLTDQISISVGRWVMGQTSVALLHSLLLFSLLTIVGSPFALLLSLAAFLLALIPLIGPASAGILVVGVTYLSGAAFVPIVLIYYLVYLQIEAYLISPRVMQKAVAIPAAVVVIAALVGGTLLGVLGALVAIPVAAAILLLVREVWMPRQQER</sequence>
<protein>
    <submittedName>
        <fullName evidence="10">Unannotated protein</fullName>
    </submittedName>
</protein>
<dbReference type="Pfam" id="PF01594">
    <property type="entry name" value="AI-2E_transport"/>
    <property type="match status" value="1"/>
</dbReference>
<evidence type="ECO:0000313" key="10">
    <source>
        <dbReference type="EMBL" id="CAB4569755.1"/>
    </source>
</evidence>
<feature type="transmembrane region" description="Helical" evidence="8">
    <location>
        <begin position="66"/>
        <end position="87"/>
    </location>
</feature>
<keyword evidence="5 8" id="KW-0812">Transmembrane</keyword>
<name>A0A6J6E3K8_9ZZZZ</name>
<evidence type="ECO:0000256" key="3">
    <source>
        <dbReference type="ARBA" id="ARBA00022448"/>
    </source>
</evidence>
<comment type="similarity">
    <text evidence="2">Belongs to the autoinducer-2 exporter (AI-2E) (TC 2.A.86) family.</text>
</comment>
<evidence type="ECO:0000256" key="8">
    <source>
        <dbReference type="SAM" id="Phobius"/>
    </source>
</evidence>
<dbReference type="AlphaFoldDB" id="A0A6J6E3K8"/>
<evidence type="ECO:0000256" key="4">
    <source>
        <dbReference type="ARBA" id="ARBA00022475"/>
    </source>
</evidence>
<dbReference type="EMBL" id="CAEZTO010000005">
    <property type="protein sequence ID" value="CAB4569755.1"/>
    <property type="molecule type" value="Genomic_DNA"/>
</dbReference>
<keyword evidence="3" id="KW-0813">Transport</keyword>
<keyword evidence="7 8" id="KW-0472">Membrane</keyword>
<feature type="transmembrane region" description="Helical" evidence="8">
    <location>
        <begin position="149"/>
        <end position="175"/>
    </location>
</feature>
<dbReference type="GO" id="GO:0055085">
    <property type="term" value="P:transmembrane transport"/>
    <property type="evidence" value="ECO:0007669"/>
    <property type="project" value="TreeGrafter"/>
</dbReference>
<dbReference type="PANTHER" id="PTHR21716">
    <property type="entry name" value="TRANSMEMBRANE PROTEIN"/>
    <property type="match status" value="1"/>
</dbReference>
<dbReference type="GO" id="GO:0005886">
    <property type="term" value="C:plasma membrane"/>
    <property type="evidence" value="ECO:0007669"/>
    <property type="project" value="UniProtKB-SubCell"/>
</dbReference>
<feature type="transmembrane region" description="Helical" evidence="8">
    <location>
        <begin position="36"/>
        <end position="54"/>
    </location>
</feature>
<evidence type="ECO:0000256" key="1">
    <source>
        <dbReference type="ARBA" id="ARBA00004651"/>
    </source>
</evidence>
<reference evidence="10" key="1">
    <citation type="submission" date="2020-05" db="EMBL/GenBank/DDBJ databases">
        <authorList>
            <person name="Chiriac C."/>
            <person name="Salcher M."/>
            <person name="Ghai R."/>
            <person name="Kavagutti S V."/>
        </authorList>
    </citation>
    <scope>NUCLEOTIDE SEQUENCE</scope>
</reference>
<keyword evidence="6 8" id="KW-1133">Transmembrane helix</keyword>
<dbReference type="InterPro" id="IPR002549">
    <property type="entry name" value="AI-2E-like"/>
</dbReference>
<feature type="transmembrane region" description="Helical" evidence="8">
    <location>
        <begin position="259"/>
        <end position="284"/>
    </location>
</feature>
<proteinExistence type="inferred from homology"/>
<evidence type="ECO:0000256" key="2">
    <source>
        <dbReference type="ARBA" id="ARBA00009773"/>
    </source>
</evidence>
<evidence type="ECO:0000256" key="7">
    <source>
        <dbReference type="ARBA" id="ARBA00023136"/>
    </source>
</evidence>
<organism evidence="10">
    <name type="scientific">freshwater metagenome</name>
    <dbReference type="NCBI Taxonomy" id="449393"/>
    <lineage>
        <taxon>unclassified sequences</taxon>
        <taxon>metagenomes</taxon>
        <taxon>ecological metagenomes</taxon>
    </lineage>
</organism>
<accession>A0A6J6E3K8</accession>
<feature type="transmembrane region" description="Helical" evidence="8">
    <location>
        <begin position="321"/>
        <end position="342"/>
    </location>
</feature>
<comment type="subcellular location">
    <subcellularLocation>
        <location evidence="1">Cell membrane</location>
        <topology evidence="1">Multi-pass membrane protein</topology>
    </subcellularLocation>
</comment>
<feature type="transmembrane region" description="Helical" evidence="8">
    <location>
        <begin position="12"/>
        <end position="30"/>
    </location>
</feature>
<evidence type="ECO:0000313" key="9">
    <source>
        <dbReference type="EMBL" id="CAB4540418.1"/>
    </source>
</evidence>
<dbReference type="PANTHER" id="PTHR21716:SF53">
    <property type="entry name" value="PERMEASE PERM-RELATED"/>
    <property type="match status" value="1"/>
</dbReference>
<dbReference type="EMBL" id="CAEZST010000002">
    <property type="protein sequence ID" value="CAB4540418.1"/>
    <property type="molecule type" value="Genomic_DNA"/>
</dbReference>
<evidence type="ECO:0000256" key="6">
    <source>
        <dbReference type="ARBA" id="ARBA00022989"/>
    </source>
</evidence>